<evidence type="ECO:0000256" key="1">
    <source>
        <dbReference type="SAM" id="Coils"/>
    </source>
</evidence>
<dbReference type="EMBL" id="CWKI01000007">
    <property type="protein sequence ID" value="CTR07773.1"/>
    <property type="molecule type" value="Genomic_DNA"/>
</dbReference>
<feature type="compositionally biased region" description="Basic and acidic residues" evidence="2">
    <location>
        <begin position="162"/>
        <end position="177"/>
    </location>
</feature>
<evidence type="ECO:0000256" key="2">
    <source>
        <dbReference type="SAM" id="MobiDB-lite"/>
    </source>
</evidence>
<feature type="region of interest" description="Disordered" evidence="2">
    <location>
        <begin position="981"/>
        <end position="1010"/>
    </location>
</feature>
<accession>A0A0K3CFQ9</accession>
<feature type="region of interest" description="Disordered" evidence="2">
    <location>
        <begin position="94"/>
        <end position="205"/>
    </location>
</feature>
<evidence type="ECO:0000313" key="4">
    <source>
        <dbReference type="Proteomes" id="UP000199069"/>
    </source>
</evidence>
<reference evidence="3 4" key="1">
    <citation type="submission" date="2015-07" db="EMBL/GenBank/DDBJ databases">
        <authorList>
            <person name="Cajimat M.N.B."/>
            <person name="Milazzo M.L."/>
            <person name="Fulhorst C.F."/>
        </authorList>
    </citation>
    <scope>NUCLEOTIDE SEQUENCE [LARGE SCALE GENOMIC DNA]</scope>
    <source>
        <strain evidence="3">Single colony</strain>
    </source>
</reference>
<dbReference type="Proteomes" id="UP000199069">
    <property type="component" value="Unassembled WGS sequence"/>
</dbReference>
<keyword evidence="1" id="KW-0175">Coiled coil</keyword>
<protein>
    <submittedName>
        <fullName evidence="3">FGENESH: predicted gene_7.19 protein</fullName>
    </submittedName>
</protein>
<feature type="coiled-coil region" evidence="1">
    <location>
        <begin position="432"/>
        <end position="480"/>
    </location>
</feature>
<proteinExistence type="predicted"/>
<name>A0A0K3CFQ9_RHOTO</name>
<feature type="non-terminal residue" evidence="3">
    <location>
        <position position="1"/>
    </location>
</feature>
<dbReference type="AlphaFoldDB" id="A0A0K3CFQ9"/>
<feature type="compositionally biased region" description="Pro residues" evidence="2">
    <location>
        <begin position="100"/>
        <end position="112"/>
    </location>
</feature>
<feature type="region of interest" description="Disordered" evidence="2">
    <location>
        <begin position="33"/>
        <end position="82"/>
    </location>
</feature>
<gene>
    <name evidence="3" type="primary">FGENESH: predicted gene_7.19</name>
    <name evidence="3" type="ORF">BN2166_0036340</name>
</gene>
<keyword evidence="4" id="KW-1185">Reference proteome</keyword>
<evidence type="ECO:0000313" key="3">
    <source>
        <dbReference type="EMBL" id="CTR07773.1"/>
    </source>
</evidence>
<feature type="compositionally biased region" description="Basic and acidic residues" evidence="2">
    <location>
        <begin position="192"/>
        <end position="203"/>
    </location>
</feature>
<sequence length="1220" mass="133726">DDVLVYRFLPQGGPSTLSPAELAQRTAALSKLVNPPVRTSRSASAWERHEPVRQLPATRTYEATLPSKLSPRSISTNDVPARRKRQLVDRTLEPFSHWQHPPPRQSPSPAPVAQPSDQPTQGILRRRETTGVVGGWAPSLSSAGREKKKVRVESPRTSGARVAEEEKRRNEKGKGKASDVGAKELVPPTPVERAEEKTARGDNPELADGAIKRCIPYPNCHNPSTSVAVNMNPARQHPSRILHSFVDPAFDPLASTLAAANGAATNGATQSQYTLASQLPLDSPLTMSYLQPGRRGAWLIPVSASLPIPHTSAVRWFAQPPPPPSSPSPNPAERTIDWTDARLRTLWAFLTSLHESGSFGRVRAVAWFPHSSSASAWPEMIRLHCDAHLALAIRGLLAQANMHVDHTETTPLRARLQSTTELPVDESVQAFLDKLANRIYSLESEVGRLQANEVILLQELRSVKAKLEELEADKARRLQAVNLEGVSWLDYGQPGTEVGQLDVWDGKGDEEGASDTQHVFKEATELAEEVAAGVAQLRAEEDEWAHMHACRLALQGLVFYALWTASGTTTDALTKANLRTMNSHWWLVECIYGWEDLSKALPPTHAPGVPFYRFIGPTLTAKIHRALDIIAHEQCDRAVAAYRAAEQVSKAGGAKIRRLAGNGIKVGLPRKDSVRTALKRFADEQDVEAVLALLPKSYFFGEYMTDEEMMVELRESLEGPETELGEVEVGNGEGGGDDATDLQENEEMIEAVTKLGAEVAAGTSQMREEQEEWEHLDACRLALQGLVFHAFWTALSTTADALTKADLRVLRLNWLDAECHLSKALPPTDDPSVLFYHFIGPTLTAKIHRALNIIVDKQCARAVAAYRAAEQLSTAAGAKIQRLVFHGIEMGRPLKKSVQTVLKEFADEQDVEAVLELLPKSYFSGEYMTEEEMMAELRESLEDSALPVTDQQLDYACSQEWTEGDDTKVLSGHGALRETEQVCCPDNSPPPPSEPANTTGDASQKREISASDVDDAIEAVARLRAEIAGEVARMQAEGLEMERLDACRVGLQGLVLYALQTASSTAGNALSRPDLRALISNWWLVDGGYVWEDLDKALPLTTDDASVAFYRFIGPVLTKKVYDALAVIAHQQCGPAVAAFQAAKRLLSAEGPQVEPLVHNGVELCEPKRDSVRVVLKQFADEEDVEAVLELLPKSSFAGETYSMEETLAELRERLEASGN</sequence>
<organism evidence="3 4">
    <name type="scientific">Rhodotorula toruloides</name>
    <name type="common">Yeast</name>
    <name type="synonym">Rhodosporidium toruloides</name>
    <dbReference type="NCBI Taxonomy" id="5286"/>
    <lineage>
        <taxon>Eukaryota</taxon>
        <taxon>Fungi</taxon>
        <taxon>Dikarya</taxon>
        <taxon>Basidiomycota</taxon>
        <taxon>Pucciniomycotina</taxon>
        <taxon>Microbotryomycetes</taxon>
        <taxon>Sporidiobolales</taxon>
        <taxon>Sporidiobolaceae</taxon>
        <taxon>Rhodotorula</taxon>
    </lineage>
</organism>